<dbReference type="EMBL" id="QMFY01000008">
    <property type="protein sequence ID" value="RAW00120.1"/>
    <property type="molecule type" value="Genomic_DNA"/>
</dbReference>
<evidence type="ECO:0000259" key="1">
    <source>
        <dbReference type="Pfam" id="PF09537"/>
    </source>
</evidence>
<name>A0A364Y2D2_9BACT</name>
<dbReference type="AlphaFoldDB" id="A0A364Y2D2"/>
<gene>
    <name evidence="2" type="ORF">DQQ10_16350</name>
</gene>
<accession>A0A364Y2D2</accession>
<reference evidence="2 3" key="1">
    <citation type="submission" date="2018-06" db="EMBL/GenBank/DDBJ databases">
        <title>Chryseolinea flavus sp. nov., a member of the phylum Bacteroidetes isolated from soil.</title>
        <authorList>
            <person name="Li Y."/>
            <person name="Wang J."/>
        </authorList>
    </citation>
    <scope>NUCLEOTIDE SEQUENCE [LARGE SCALE GENOMIC DNA]</scope>
    <source>
        <strain evidence="2 3">SDU1-6</strain>
    </source>
</reference>
<feature type="domain" description="DUF2383" evidence="1">
    <location>
        <begin position="10"/>
        <end position="112"/>
    </location>
</feature>
<dbReference type="OrthoDB" id="282393at2"/>
<keyword evidence="3" id="KW-1185">Reference proteome</keyword>
<dbReference type="Proteomes" id="UP000251889">
    <property type="component" value="Unassembled WGS sequence"/>
</dbReference>
<dbReference type="InterPro" id="IPR011971">
    <property type="entry name" value="CHP02284"/>
</dbReference>
<protein>
    <recommendedName>
        <fullName evidence="1">DUF2383 domain-containing protein</fullName>
    </recommendedName>
</protein>
<sequence>MKQTSGSLSTIGSLVQINHKRLAHYKRSADKAKEIELKLLFMRYAVQSQGFVNVLSRWMMEYGGKVAQQEEGGLASAWSRIRETLNSDSRNHLLSRAEMMESEVLRIYKTILSLTILPSPVLRDIQSQYDELENTARVLKSRQQEKIVRGLQAAA</sequence>
<dbReference type="Pfam" id="PF09537">
    <property type="entry name" value="DUF2383"/>
    <property type="match status" value="1"/>
</dbReference>
<evidence type="ECO:0000313" key="3">
    <source>
        <dbReference type="Proteomes" id="UP000251889"/>
    </source>
</evidence>
<evidence type="ECO:0000313" key="2">
    <source>
        <dbReference type="EMBL" id="RAW00120.1"/>
    </source>
</evidence>
<dbReference type="InterPro" id="IPR012347">
    <property type="entry name" value="Ferritin-like"/>
</dbReference>
<comment type="caution">
    <text evidence="2">The sequence shown here is derived from an EMBL/GenBank/DDBJ whole genome shotgun (WGS) entry which is preliminary data.</text>
</comment>
<dbReference type="RefSeq" id="WP_112747958.1">
    <property type="nucleotide sequence ID" value="NZ_QMFY01000008.1"/>
</dbReference>
<proteinExistence type="predicted"/>
<organism evidence="2 3">
    <name type="scientific">Pseudochryseolinea flava</name>
    <dbReference type="NCBI Taxonomy" id="2059302"/>
    <lineage>
        <taxon>Bacteria</taxon>
        <taxon>Pseudomonadati</taxon>
        <taxon>Bacteroidota</taxon>
        <taxon>Cytophagia</taxon>
        <taxon>Cytophagales</taxon>
        <taxon>Fulvivirgaceae</taxon>
        <taxon>Pseudochryseolinea</taxon>
    </lineage>
</organism>
<dbReference type="InterPro" id="IPR019052">
    <property type="entry name" value="DUF2383"/>
</dbReference>
<dbReference type="Gene3D" id="1.20.1260.10">
    <property type="match status" value="1"/>
</dbReference>
<dbReference type="NCBIfam" id="TIGR02284">
    <property type="entry name" value="PA2169 family four-helix-bundle protein"/>
    <property type="match status" value="1"/>
</dbReference>